<keyword evidence="2 11" id="KW-0245">EGF-like domain</keyword>
<dbReference type="Pfam" id="PF12662">
    <property type="entry name" value="cEGF"/>
    <property type="match status" value="2"/>
</dbReference>
<dbReference type="SMART" id="SM00179">
    <property type="entry name" value="EGF_CA"/>
    <property type="match status" value="4"/>
</dbReference>
<keyword evidence="16" id="KW-1185">Reference proteome</keyword>
<proteinExistence type="predicted"/>
<organism evidence="15 16">
    <name type="scientific">Takifugu rubripes</name>
    <name type="common">Japanese pufferfish</name>
    <name type="synonym">Fugu rubripes</name>
    <dbReference type="NCBI Taxonomy" id="31033"/>
    <lineage>
        <taxon>Eukaryota</taxon>
        <taxon>Metazoa</taxon>
        <taxon>Chordata</taxon>
        <taxon>Craniata</taxon>
        <taxon>Vertebrata</taxon>
        <taxon>Euteleostomi</taxon>
        <taxon>Actinopterygii</taxon>
        <taxon>Neopterygii</taxon>
        <taxon>Teleostei</taxon>
        <taxon>Neoteleostei</taxon>
        <taxon>Acanthomorphata</taxon>
        <taxon>Eupercaria</taxon>
        <taxon>Tetraodontiformes</taxon>
        <taxon>Tetradontoidea</taxon>
        <taxon>Tetraodontidae</taxon>
        <taxon>Takifugu</taxon>
    </lineage>
</organism>
<keyword evidence="7" id="KW-0677">Repeat</keyword>
<dbReference type="Gene3D" id="2.10.25.10">
    <property type="entry name" value="Laminin"/>
    <property type="match status" value="5"/>
</dbReference>
<keyword evidence="3" id="KW-0597">Phosphoprotein</keyword>
<accession>A0A674MW44</accession>
<evidence type="ECO:0000256" key="2">
    <source>
        <dbReference type="ARBA" id="ARBA00022536"/>
    </source>
</evidence>
<evidence type="ECO:0000256" key="11">
    <source>
        <dbReference type="PROSITE-ProRule" id="PRU00076"/>
    </source>
</evidence>
<dbReference type="PRINTS" id="PR00907">
    <property type="entry name" value="THRMBOMODULN"/>
</dbReference>
<dbReference type="Pfam" id="PF14670">
    <property type="entry name" value="FXa_inhibition"/>
    <property type="match status" value="1"/>
</dbReference>
<comment type="subcellular location">
    <subcellularLocation>
        <location evidence="1">Membrane</location>
        <topology evidence="1">Single-pass type I membrane protein</topology>
    </subcellularLocation>
</comment>
<dbReference type="PROSITE" id="PS50026">
    <property type="entry name" value="EGF_3"/>
    <property type="match status" value="1"/>
</dbReference>
<reference evidence="15" key="3">
    <citation type="submission" date="2025-09" db="UniProtKB">
        <authorList>
            <consortium name="Ensembl"/>
        </authorList>
    </citation>
    <scope>IDENTIFICATION</scope>
</reference>
<dbReference type="InterPro" id="IPR026823">
    <property type="entry name" value="cEGF"/>
</dbReference>
<dbReference type="Gene3D" id="3.10.100.10">
    <property type="entry name" value="Mannose-Binding Protein A, subunit A"/>
    <property type="match status" value="1"/>
</dbReference>
<dbReference type="GO" id="GO:0016020">
    <property type="term" value="C:membrane"/>
    <property type="evidence" value="ECO:0007669"/>
    <property type="project" value="UniProtKB-SubCell"/>
</dbReference>
<evidence type="ECO:0000256" key="10">
    <source>
        <dbReference type="ARBA" id="ARBA00023157"/>
    </source>
</evidence>
<dbReference type="AlphaFoldDB" id="A0A674MW44"/>
<evidence type="ECO:0000256" key="1">
    <source>
        <dbReference type="ARBA" id="ARBA00004479"/>
    </source>
</evidence>
<keyword evidence="8" id="KW-1133">Transmembrane helix</keyword>
<dbReference type="InterPro" id="IPR001881">
    <property type="entry name" value="EGF-like_Ca-bd_dom"/>
</dbReference>
<name>A0A674MW44_TAKRU</name>
<evidence type="ECO:0000256" key="3">
    <source>
        <dbReference type="ARBA" id="ARBA00022553"/>
    </source>
</evidence>
<evidence type="ECO:0000256" key="4">
    <source>
        <dbReference type="ARBA" id="ARBA00022692"/>
    </source>
</evidence>
<dbReference type="GeneTree" id="ENSGT00940000167312"/>
<evidence type="ECO:0000256" key="9">
    <source>
        <dbReference type="ARBA" id="ARBA00023136"/>
    </source>
</evidence>
<feature type="signal peptide" evidence="12">
    <location>
        <begin position="1"/>
        <end position="18"/>
    </location>
</feature>
<dbReference type="GO" id="GO:0005509">
    <property type="term" value="F:calcium ion binding"/>
    <property type="evidence" value="ECO:0007669"/>
    <property type="project" value="InterPro"/>
</dbReference>
<dbReference type="InterPro" id="IPR001304">
    <property type="entry name" value="C-type_lectin-like"/>
</dbReference>
<dbReference type="GO" id="GO:0030246">
    <property type="term" value="F:carbohydrate binding"/>
    <property type="evidence" value="ECO:0007669"/>
    <property type="project" value="UniProtKB-KW"/>
</dbReference>
<keyword evidence="4" id="KW-0812">Transmembrane</keyword>
<evidence type="ECO:0000259" key="13">
    <source>
        <dbReference type="PROSITE" id="PS50026"/>
    </source>
</evidence>
<dbReference type="SUPFAM" id="SSF57184">
    <property type="entry name" value="Growth factor receptor domain"/>
    <property type="match status" value="2"/>
</dbReference>
<dbReference type="InParanoid" id="A0A674MW44"/>
<dbReference type="InterPro" id="IPR016187">
    <property type="entry name" value="CTDL_fold"/>
</dbReference>
<dbReference type="InterPro" id="IPR018097">
    <property type="entry name" value="EGF_Ca-bd_CS"/>
</dbReference>
<dbReference type="OMA" id="QDANLIC"/>
<dbReference type="PANTHER" id="PTHR14789">
    <property type="entry name" value="CHONDROLECTIN VARIANT CHODLFDELTAE"/>
    <property type="match status" value="1"/>
</dbReference>
<dbReference type="Ensembl" id="ENSTRUT00000090524.1">
    <property type="protein sequence ID" value="ENSTRUP00000065331.1"/>
    <property type="gene ID" value="ENSTRUG00000031270.1"/>
</dbReference>
<reference evidence="15" key="2">
    <citation type="submission" date="2025-08" db="UniProtKB">
        <authorList>
            <consortium name="Ensembl"/>
        </authorList>
    </citation>
    <scope>IDENTIFICATION</scope>
</reference>
<keyword evidence="10" id="KW-1015">Disulfide bond</keyword>
<dbReference type="SMART" id="SM00034">
    <property type="entry name" value="CLECT"/>
    <property type="match status" value="1"/>
</dbReference>
<keyword evidence="9" id="KW-0472">Membrane</keyword>
<protein>
    <recommendedName>
        <fullName evidence="17">Thrombomodulin</fullName>
    </recommendedName>
</protein>
<feature type="domain" description="C-type lectin" evidence="14">
    <location>
        <begin position="39"/>
        <end position="148"/>
    </location>
</feature>
<dbReference type="InterPro" id="IPR000742">
    <property type="entry name" value="EGF"/>
</dbReference>
<dbReference type="SUPFAM" id="SSF56436">
    <property type="entry name" value="C-type lectin-like"/>
    <property type="match status" value="1"/>
</dbReference>
<feature type="domain" description="EGF-like" evidence="13">
    <location>
        <begin position="369"/>
        <end position="405"/>
    </location>
</feature>
<reference evidence="15 16" key="1">
    <citation type="journal article" date="2011" name="Genome Biol. Evol.">
        <title>Integration of the genetic map and genome assembly of fugu facilitates insights into distinct features of genome evolution in teleosts and mammals.</title>
        <authorList>
            <person name="Kai W."/>
            <person name="Kikuchi K."/>
            <person name="Tohari S."/>
            <person name="Chew A.K."/>
            <person name="Tay A."/>
            <person name="Fujiwara A."/>
            <person name="Hosoya S."/>
            <person name="Suetake H."/>
            <person name="Naruse K."/>
            <person name="Brenner S."/>
            <person name="Suzuki Y."/>
            <person name="Venkatesh B."/>
        </authorList>
    </citation>
    <scope>NUCLEOTIDE SEQUENCE [LARGE SCALE GENOMIC DNA]</scope>
</reference>
<dbReference type="PROSITE" id="PS50041">
    <property type="entry name" value="C_TYPE_LECTIN_2"/>
    <property type="match status" value="1"/>
</dbReference>
<feature type="chain" id="PRO_5025418104" description="Thrombomodulin" evidence="12">
    <location>
        <begin position="19"/>
        <end position="457"/>
    </location>
</feature>
<evidence type="ECO:0008006" key="17">
    <source>
        <dbReference type="Google" id="ProtNLM"/>
    </source>
</evidence>
<evidence type="ECO:0000256" key="7">
    <source>
        <dbReference type="ARBA" id="ARBA00022737"/>
    </source>
</evidence>
<dbReference type="PROSITE" id="PS01187">
    <property type="entry name" value="EGF_CA"/>
    <property type="match status" value="1"/>
</dbReference>
<evidence type="ECO:0000256" key="12">
    <source>
        <dbReference type="SAM" id="SignalP"/>
    </source>
</evidence>
<dbReference type="SMART" id="SM00181">
    <property type="entry name" value="EGF"/>
    <property type="match status" value="5"/>
</dbReference>
<dbReference type="InterPro" id="IPR051505">
    <property type="entry name" value="C-type_lectin_domain"/>
</dbReference>
<evidence type="ECO:0000256" key="6">
    <source>
        <dbReference type="ARBA" id="ARBA00022734"/>
    </source>
</evidence>
<comment type="caution">
    <text evidence="11">Lacks conserved residue(s) required for the propagation of feature annotation.</text>
</comment>
<sequence length="457" mass="49972">MLLISLWVLVSTVQGSSGAAQETLCTPNTCFTVHTLRLSYLMTVRDREEENVLRSLLSNIPRRHQERTQTFWIGLKLHKGDCVLAYQPLGGFKWISGEEDSSYSNWEKQPASTCTEERCVRVLRPFSGEPHLRWTAGSCRRPSSYVCKFYFSGMCKALVLSGPGQIAYTAPFSERPQHYKMQLLPFGTYADISCSDQQSHLSVCKRQKTGSGSPNCAIHNGGCQHFCQQAAGELRCLCQDGYSLEEDGLSCRRVDACTEHLCEHQCLPGGAGHSCTCADGFKLDANLRNCSDIDECTWAACGQHLCMNSHGSYTCVCRDGHPMVDGGCVPVDECERLQCDHGCSDTGGSLSCSCLPGFSPAQDGRSCVDLDECSDDLCPFQCVNTEGSFSFQCSCREGFVLKDTVKCVNATQGVTGPPPPPPGPHPPKHAAGLSVLSFIPTYILIQLLRIIKAKIEA</sequence>
<evidence type="ECO:0000313" key="15">
    <source>
        <dbReference type="Ensembl" id="ENSTRUP00000065331.1"/>
    </source>
</evidence>
<dbReference type="PANTHER" id="PTHR14789:SF8">
    <property type="entry name" value="C-TYPE LECTIN DOMAIN FAMILY 14 MEMBER A PRECURSOR-RELATED"/>
    <property type="match status" value="1"/>
</dbReference>
<dbReference type="Proteomes" id="UP000005226">
    <property type="component" value="Chromosome 2"/>
</dbReference>
<evidence type="ECO:0000256" key="5">
    <source>
        <dbReference type="ARBA" id="ARBA00022729"/>
    </source>
</evidence>
<dbReference type="InterPro" id="IPR009030">
    <property type="entry name" value="Growth_fac_rcpt_cys_sf"/>
</dbReference>
<evidence type="ECO:0000313" key="16">
    <source>
        <dbReference type="Proteomes" id="UP000005226"/>
    </source>
</evidence>
<evidence type="ECO:0000259" key="14">
    <source>
        <dbReference type="PROSITE" id="PS50041"/>
    </source>
</evidence>
<dbReference type="InterPro" id="IPR016186">
    <property type="entry name" value="C-type_lectin-like/link_sf"/>
</dbReference>
<dbReference type="PROSITE" id="PS01186">
    <property type="entry name" value="EGF_2"/>
    <property type="match status" value="2"/>
</dbReference>
<keyword evidence="6" id="KW-0430">Lectin</keyword>
<evidence type="ECO:0000256" key="8">
    <source>
        <dbReference type="ARBA" id="ARBA00022989"/>
    </source>
</evidence>
<keyword evidence="5 12" id="KW-0732">Signal</keyword>